<dbReference type="AlphaFoldDB" id="A0A0F9PIG8"/>
<protein>
    <submittedName>
        <fullName evidence="1">Uncharacterized protein</fullName>
    </submittedName>
</protein>
<organism evidence="1">
    <name type="scientific">marine sediment metagenome</name>
    <dbReference type="NCBI Taxonomy" id="412755"/>
    <lineage>
        <taxon>unclassified sequences</taxon>
        <taxon>metagenomes</taxon>
        <taxon>ecological metagenomes</taxon>
    </lineage>
</organism>
<name>A0A0F9PIG8_9ZZZZ</name>
<evidence type="ECO:0000313" key="1">
    <source>
        <dbReference type="EMBL" id="KKM93132.1"/>
    </source>
</evidence>
<accession>A0A0F9PIG8</accession>
<reference evidence="1" key="1">
    <citation type="journal article" date="2015" name="Nature">
        <title>Complex archaea that bridge the gap between prokaryotes and eukaryotes.</title>
        <authorList>
            <person name="Spang A."/>
            <person name="Saw J.H."/>
            <person name="Jorgensen S.L."/>
            <person name="Zaremba-Niedzwiedzka K."/>
            <person name="Martijn J."/>
            <person name="Lind A.E."/>
            <person name="van Eijk R."/>
            <person name="Schleper C."/>
            <person name="Guy L."/>
            <person name="Ettema T.J."/>
        </authorList>
    </citation>
    <scope>NUCLEOTIDE SEQUENCE</scope>
</reference>
<comment type="caution">
    <text evidence="1">The sequence shown here is derived from an EMBL/GenBank/DDBJ whole genome shotgun (WGS) entry which is preliminary data.</text>
</comment>
<sequence>MSEEFAEFMKELNSKPIKQQLKVLSNVVVNILNLVYNFIDSYTIELGVIHNKIITIETKLINKDNKDQGKIIEPVEPVLNPSRIIGNENTRSAVMGELKGLFKKQNNLIKKQK</sequence>
<proteinExistence type="predicted"/>
<gene>
    <name evidence="1" type="ORF">LCGC14_1211590</name>
</gene>
<dbReference type="EMBL" id="LAZR01006307">
    <property type="protein sequence ID" value="KKM93132.1"/>
    <property type="molecule type" value="Genomic_DNA"/>
</dbReference>